<evidence type="ECO:0000313" key="2">
    <source>
        <dbReference type="Proteomes" id="UP000638560"/>
    </source>
</evidence>
<keyword evidence="2" id="KW-1185">Reference proteome</keyword>
<protein>
    <submittedName>
        <fullName evidence="1">Uncharacterized protein</fullName>
    </submittedName>
</protein>
<dbReference type="EMBL" id="JADPUN010000422">
    <property type="protein sequence ID" value="MBF9135268.1"/>
    <property type="molecule type" value="Genomic_DNA"/>
</dbReference>
<proteinExistence type="predicted"/>
<dbReference type="Proteomes" id="UP000638560">
    <property type="component" value="Unassembled WGS sequence"/>
</dbReference>
<gene>
    <name evidence="1" type="ORF">I0C86_41190</name>
</gene>
<name>A0ABS0H9W4_9ACTN</name>
<sequence>MTDTRPEVTPDSTPAEIDARLVELAWAMAREMAVLEAKGATPDQQAEAELAYARLEAESEPLELAYARRQWPRWYWVPNGHIHREYKECNTLWPSTERNLYPAASDMTGEQVVVLRGWHVCTVCVPAAPTLPAFRTPGTAGVAEQEASGDCPNRTPVQGGVDWRRAYVTGSCECGARGVSITPLGYLRKHPHERKKLDADQKARIEDPKLIGAPDGSVLRVDGEVIRTVVTAQNNYVRYMEYAATWGNTAAENRAHAKVIAEALAAKAGVTVEEIVARLQPRVDRKVREYNRT</sequence>
<comment type="caution">
    <text evidence="1">The sequence shown here is derived from an EMBL/GenBank/DDBJ whole genome shotgun (WGS) entry which is preliminary data.</text>
</comment>
<organism evidence="1 2">
    <name type="scientific">Plantactinospora alkalitolerans</name>
    <dbReference type="NCBI Taxonomy" id="2789879"/>
    <lineage>
        <taxon>Bacteria</taxon>
        <taxon>Bacillati</taxon>
        <taxon>Actinomycetota</taxon>
        <taxon>Actinomycetes</taxon>
        <taxon>Micromonosporales</taxon>
        <taxon>Micromonosporaceae</taxon>
        <taxon>Plantactinospora</taxon>
    </lineage>
</organism>
<accession>A0ABS0H9W4</accession>
<reference evidence="1 2" key="1">
    <citation type="submission" date="2020-11" db="EMBL/GenBank/DDBJ databases">
        <title>A novel isolate from a Black sea contaminated sediment with potential to produce alkanes: Plantactinospora alkalitolerans sp. nov.</title>
        <authorList>
            <person name="Carro L."/>
            <person name="Veyisoglu A."/>
            <person name="Guven K."/>
            <person name="Schumann P."/>
            <person name="Klenk H.-P."/>
            <person name="Sahin N."/>
        </authorList>
    </citation>
    <scope>NUCLEOTIDE SEQUENCE [LARGE SCALE GENOMIC DNA]</scope>
    <source>
        <strain evidence="1 2">S1510</strain>
    </source>
</reference>
<dbReference type="RefSeq" id="WP_196206724.1">
    <property type="nucleotide sequence ID" value="NZ_JADPUN010000422.1"/>
</dbReference>
<evidence type="ECO:0000313" key="1">
    <source>
        <dbReference type="EMBL" id="MBF9135268.1"/>
    </source>
</evidence>